<evidence type="ECO:0000313" key="1">
    <source>
        <dbReference type="EMBL" id="MBS7825079.1"/>
    </source>
</evidence>
<dbReference type="Proteomes" id="UP000680020">
    <property type="component" value="Unassembled WGS sequence"/>
</dbReference>
<evidence type="ECO:0000313" key="2">
    <source>
        <dbReference type="Proteomes" id="UP000680020"/>
    </source>
</evidence>
<accession>A0AB35BZH8</accession>
<gene>
    <name evidence="1" type="ORF">J7561_07660</name>
</gene>
<comment type="caution">
    <text evidence="1">The sequence shown here is derived from an EMBL/GenBank/DDBJ whole genome shotgun (WGS) entry which is preliminary data.</text>
</comment>
<name>A0AB35BZH8_9GAMM</name>
<evidence type="ECO:0008006" key="3">
    <source>
        <dbReference type="Google" id="ProtNLM"/>
    </source>
</evidence>
<reference evidence="1" key="1">
    <citation type="submission" date="2021-03" db="EMBL/GenBank/DDBJ databases">
        <title>Identification and antibiotic profiling of Wohlfahrtiimonas chitiniclastica, an underestimated human pathogen.</title>
        <authorList>
            <person name="Kopf A."/>
            <person name="Bunk B."/>
            <person name="Coldewey S."/>
            <person name="Gunzer F."/>
            <person name="Riedel T."/>
            <person name="Schroettner P."/>
        </authorList>
    </citation>
    <scope>NUCLEOTIDE SEQUENCE</scope>
    <source>
        <strain evidence="1">DSM 100917</strain>
    </source>
</reference>
<proteinExistence type="predicted"/>
<dbReference type="RefSeq" id="WP_008315192.1">
    <property type="nucleotide sequence ID" value="NZ_JAGIBT010000007.1"/>
</dbReference>
<dbReference type="AlphaFoldDB" id="A0AB35BZH8"/>
<protein>
    <recommendedName>
        <fullName evidence="3">DUF4105 domain-containing protein</fullName>
    </recommendedName>
</protein>
<dbReference type="EMBL" id="JAGIBU010000006">
    <property type="protein sequence ID" value="MBS7825079.1"/>
    <property type="molecule type" value="Genomic_DNA"/>
</dbReference>
<sequence>MLGLFSLTLAWSSTYDELVWHNGHVQYVVLHHPNRAEFEIQRTEFANQPIHPPTAILILSANVTAFEEEYLYSFLSQIFNLTSIYTNTDHDPNPDCVVHLCQSNSYHCVRVSTQLFEHQGGRFVFDRYMQSLSWPE</sequence>
<organism evidence="1 2">
    <name type="scientific">Wohlfahrtiimonas chitiniclastica</name>
    <dbReference type="NCBI Taxonomy" id="400946"/>
    <lineage>
        <taxon>Bacteria</taxon>
        <taxon>Pseudomonadati</taxon>
        <taxon>Pseudomonadota</taxon>
        <taxon>Gammaproteobacteria</taxon>
        <taxon>Cardiobacteriales</taxon>
        <taxon>Ignatzschineriaceae</taxon>
        <taxon>Wohlfahrtiimonas</taxon>
    </lineage>
</organism>